<gene>
    <name evidence="1" type="ORF">MLD38_032238</name>
</gene>
<dbReference type="Proteomes" id="UP001057402">
    <property type="component" value="Chromosome 10"/>
</dbReference>
<proteinExistence type="predicted"/>
<name>A0ACB9M3H2_9MYRT</name>
<dbReference type="EMBL" id="CM042889">
    <property type="protein sequence ID" value="KAI4318548.1"/>
    <property type="molecule type" value="Genomic_DNA"/>
</dbReference>
<reference evidence="2" key="1">
    <citation type="journal article" date="2023" name="Front. Plant Sci.">
        <title>Chromosomal-level genome assembly of Melastoma candidum provides insights into trichome evolution.</title>
        <authorList>
            <person name="Zhong Y."/>
            <person name="Wu W."/>
            <person name="Sun C."/>
            <person name="Zou P."/>
            <person name="Liu Y."/>
            <person name="Dai S."/>
            <person name="Zhou R."/>
        </authorList>
    </citation>
    <scope>NUCLEOTIDE SEQUENCE [LARGE SCALE GENOMIC DNA]</scope>
</reference>
<organism evidence="1 2">
    <name type="scientific">Melastoma candidum</name>
    <dbReference type="NCBI Taxonomy" id="119954"/>
    <lineage>
        <taxon>Eukaryota</taxon>
        <taxon>Viridiplantae</taxon>
        <taxon>Streptophyta</taxon>
        <taxon>Embryophyta</taxon>
        <taxon>Tracheophyta</taxon>
        <taxon>Spermatophyta</taxon>
        <taxon>Magnoliopsida</taxon>
        <taxon>eudicotyledons</taxon>
        <taxon>Gunneridae</taxon>
        <taxon>Pentapetalae</taxon>
        <taxon>rosids</taxon>
        <taxon>malvids</taxon>
        <taxon>Myrtales</taxon>
        <taxon>Melastomataceae</taxon>
        <taxon>Melastomatoideae</taxon>
        <taxon>Melastomateae</taxon>
        <taxon>Melastoma</taxon>
    </lineage>
</organism>
<evidence type="ECO:0000313" key="2">
    <source>
        <dbReference type="Proteomes" id="UP001057402"/>
    </source>
</evidence>
<evidence type="ECO:0000313" key="1">
    <source>
        <dbReference type="EMBL" id="KAI4318548.1"/>
    </source>
</evidence>
<keyword evidence="2" id="KW-1185">Reference proteome</keyword>
<sequence length="79" mass="8634">MRKEDECRDPDSPGKNGPRSSSESCRIKGTAPTKILLLFQGNLLLMNIHPGLCGASGFLDMGWSPPGGPLSWNTRCFRE</sequence>
<comment type="caution">
    <text evidence="1">The sequence shown here is derived from an EMBL/GenBank/DDBJ whole genome shotgun (WGS) entry which is preliminary data.</text>
</comment>
<accession>A0ACB9M3H2</accession>
<protein>
    <submittedName>
        <fullName evidence="1">Uncharacterized protein</fullName>
    </submittedName>
</protein>